<evidence type="ECO:0000313" key="2">
    <source>
        <dbReference type="Proteomes" id="UP000606498"/>
    </source>
</evidence>
<evidence type="ECO:0000313" key="1">
    <source>
        <dbReference type="EMBL" id="GGE85586.1"/>
    </source>
</evidence>
<proteinExistence type="predicted"/>
<reference evidence="2" key="1">
    <citation type="journal article" date="2019" name="Int. J. Syst. Evol. Microbiol.">
        <title>The Global Catalogue of Microorganisms (GCM) 10K type strain sequencing project: providing services to taxonomists for standard genome sequencing and annotation.</title>
        <authorList>
            <consortium name="The Broad Institute Genomics Platform"/>
            <consortium name="The Broad Institute Genome Sequencing Center for Infectious Disease"/>
            <person name="Wu L."/>
            <person name="Ma J."/>
        </authorList>
    </citation>
    <scope>NUCLEOTIDE SEQUENCE [LARGE SCALE GENOMIC DNA]</scope>
    <source>
        <strain evidence="2">CGMCC 1.16033</strain>
    </source>
</reference>
<sequence>MGDFKLKAKPLCQRPNVVEFHPTPEERGLYRLAPFPNPQRPATQRKTPCAYDANSLSRQTLIPDSTGAASASMPRYAIVINALRPLRAGIGAFCENGVA</sequence>
<gene>
    <name evidence="1" type="ORF">GCM10011520_27490</name>
</gene>
<organism evidence="1 2">
    <name type="scientific">Shewanella carassii</name>
    <dbReference type="NCBI Taxonomy" id="1987584"/>
    <lineage>
        <taxon>Bacteria</taxon>
        <taxon>Pseudomonadati</taxon>
        <taxon>Pseudomonadota</taxon>
        <taxon>Gammaproteobacteria</taxon>
        <taxon>Alteromonadales</taxon>
        <taxon>Shewanellaceae</taxon>
        <taxon>Shewanella</taxon>
    </lineage>
</organism>
<protein>
    <submittedName>
        <fullName evidence="1">Uncharacterized protein</fullName>
    </submittedName>
</protein>
<keyword evidence="2" id="KW-1185">Reference proteome</keyword>
<dbReference type="EMBL" id="BMKO01000007">
    <property type="protein sequence ID" value="GGE85586.1"/>
    <property type="molecule type" value="Genomic_DNA"/>
</dbReference>
<dbReference type="Proteomes" id="UP000606498">
    <property type="component" value="Unassembled WGS sequence"/>
</dbReference>
<name>A0ABQ1T7Q9_9GAMM</name>
<comment type="caution">
    <text evidence="1">The sequence shown here is derived from an EMBL/GenBank/DDBJ whole genome shotgun (WGS) entry which is preliminary data.</text>
</comment>
<accession>A0ABQ1T7Q9</accession>